<feature type="transmembrane region" description="Helical" evidence="7">
    <location>
        <begin position="126"/>
        <end position="146"/>
    </location>
</feature>
<keyword evidence="4 7" id="KW-0812">Transmembrane</keyword>
<gene>
    <name evidence="9" type="ORF">J4G33_12020</name>
</gene>
<evidence type="ECO:0000256" key="7">
    <source>
        <dbReference type="SAM" id="Phobius"/>
    </source>
</evidence>
<dbReference type="InterPro" id="IPR005115">
    <property type="entry name" value="Gly_transporter"/>
</dbReference>
<dbReference type="Proteomes" id="UP000664209">
    <property type="component" value="Unassembled WGS sequence"/>
</dbReference>
<feature type="transmembrane region" description="Helical" evidence="7">
    <location>
        <begin position="185"/>
        <end position="207"/>
    </location>
</feature>
<evidence type="ECO:0000256" key="5">
    <source>
        <dbReference type="ARBA" id="ARBA00022989"/>
    </source>
</evidence>
<keyword evidence="3" id="KW-1003">Cell membrane</keyword>
<sequence>MLHQIMPFAIPLGVELVAVGLGAVQGALFASALTDRRIDVLGVVITGLGLALGGSVLRDILLGQAPVVIFGPWYVLVAAVAALLGMWLQRLFTSLEPVILPLDALTIGLFGAIGTSKALALDVPPVPAVLVGAMSAVGGSVIRDVILDLPVALLHVGSLYAIAAAAGAALLVLLVTVGAELVDAAIAGVVLTTAVRLLAIRFGWSFPEQRALVVRRRRTRRLA</sequence>
<dbReference type="RefSeq" id="WP_208056212.1">
    <property type="nucleotide sequence ID" value="NZ_JAGEMK010000006.1"/>
</dbReference>
<keyword evidence="5 7" id="KW-1133">Transmembrane helix</keyword>
<evidence type="ECO:0000259" key="8">
    <source>
        <dbReference type="Pfam" id="PF03458"/>
    </source>
</evidence>
<feature type="transmembrane region" description="Helical" evidence="7">
    <location>
        <begin position="12"/>
        <end position="33"/>
    </location>
</feature>
<dbReference type="GO" id="GO:0005886">
    <property type="term" value="C:plasma membrane"/>
    <property type="evidence" value="ECO:0007669"/>
    <property type="project" value="UniProtKB-SubCell"/>
</dbReference>
<keyword evidence="6 7" id="KW-0472">Membrane</keyword>
<dbReference type="EMBL" id="JAGEMK010000006">
    <property type="protein sequence ID" value="MBO1752529.1"/>
    <property type="molecule type" value="Genomic_DNA"/>
</dbReference>
<feature type="transmembrane region" description="Helical" evidence="7">
    <location>
        <begin position="67"/>
        <end position="88"/>
    </location>
</feature>
<comment type="subcellular location">
    <subcellularLocation>
        <location evidence="1">Cell membrane</location>
        <topology evidence="1">Multi-pass membrane protein</topology>
    </subcellularLocation>
</comment>
<accession>A0A939RUD8</accession>
<evidence type="ECO:0000256" key="6">
    <source>
        <dbReference type="ARBA" id="ARBA00023136"/>
    </source>
</evidence>
<evidence type="ECO:0000313" key="9">
    <source>
        <dbReference type="EMBL" id="MBO1752529.1"/>
    </source>
</evidence>
<evidence type="ECO:0000256" key="1">
    <source>
        <dbReference type="ARBA" id="ARBA00004651"/>
    </source>
</evidence>
<feature type="domain" description="Glycine transporter" evidence="8">
    <location>
        <begin position="15"/>
        <end position="89"/>
    </location>
</feature>
<feature type="transmembrane region" description="Helical" evidence="7">
    <location>
        <begin position="100"/>
        <end position="120"/>
    </location>
</feature>
<proteinExistence type="inferred from homology"/>
<keyword evidence="10" id="KW-1185">Reference proteome</keyword>
<feature type="transmembrane region" description="Helical" evidence="7">
    <location>
        <begin position="40"/>
        <end position="61"/>
    </location>
</feature>
<comment type="caution">
    <text evidence="9">The sequence shown here is derived from an EMBL/GenBank/DDBJ whole genome shotgun (WGS) entry which is preliminary data.</text>
</comment>
<protein>
    <submittedName>
        <fullName evidence="9">TRIC cation channel family protein</fullName>
    </submittedName>
</protein>
<name>A0A939RUD8_9CELL</name>
<evidence type="ECO:0000256" key="2">
    <source>
        <dbReference type="ARBA" id="ARBA00008193"/>
    </source>
</evidence>
<dbReference type="AlphaFoldDB" id="A0A939RUD8"/>
<dbReference type="PANTHER" id="PTHR30506">
    <property type="entry name" value="INNER MEMBRANE PROTEIN"/>
    <property type="match status" value="1"/>
</dbReference>
<feature type="domain" description="Glycine transporter" evidence="8">
    <location>
        <begin position="102"/>
        <end position="174"/>
    </location>
</feature>
<reference evidence="9" key="1">
    <citation type="submission" date="2021-03" db="EMBL/GenBank/DDBJ databases">
        <title>Actinotalea soli sp. nov., isolated from soil.</title>
        <authorList>
            <person name="Ping W."/>
            <person name="Zhang J."/>
        </authorList>
    </citation>
    <scope>NUCLEOTIDE SEQUENCE</scope>
    <source>
        <strain evidence="9">BY-33</strain>
    </source>
</reference>
<evidence type="ECO:0000256" key="4">
    <source>
        <dbReference type="ARBA" id="ARBA00022692"/>
    </source>
</evidence>
<evidence type="ECO:0000256" key="3">
    <source>
        <dbReference type="ARBA" id="ARBA00022475"/>
    </source>
</evidence>
<dbReference type="PANTHER" id="PTHR30506:SF3">
    <property type="entry name" value="UPF0126 INNER MEMBRANE PROTEIN YADS-RELATED"/>
    <property type="match status" value="1"/>
</dbReference>
<comment type="similarity">
    <text evidence="2">Belongs to the UPF0126 family.</text>
</comment>
<organism evidence="9 10">
    <name type="scientific">Actinotalea soli</name>
    <dbReference type="NCBI Taxonomy" id="2819234"/>
    <lineage>
        <taxon>Bacteria</taxon>
        <taxon>Bacillati</taxon>
        <taxon>Actinomycetota</taxon>
        <taxon>Actinomycetes</taxon>
        <taxon>Micrococcales</taxon>
        <taxon>Cellulomonadaceae</taxon>
        <taxon>Actinotalea</taxon>
    </lineage>
</organism>
<feature type="transmembrane region" description="Helical" evidence="7">
    <location>
        <begin position="158"/>
        <end position="179"/>
    </location>
</feature>
<evidence type="ECO:0000313" key="10">
    <source>
        <dbReference type="Proteomes" id="UP000664209"/>
    </source>
</evidence>
<dbReference type="Pfam" id="PF03458">
    <property type="entry name" value="Gly_transporter"/>
    <property type="match status" value="2"/>
</dbReference>